<name>A0AB38P1R6_9ENTR</name>
<sequence>MYHSEEIIRQLQSQKILAMKLDRAARAVGEEVKGHLSNIGVGAQRLLYYISCFTDEYYEVCTRQNLEDVRFRKGIVHLVSRWSIVFDMINAYVEEMVKNYSPAELAAIQHALMRANVYISTSTLTSYSFSAAVATTVCLYVTLPTSGLKVVSGLTGAVVGGLGLYGIVQKAADSAHRLQVIHPAYYQALYLRELEMMYFLVEPAFMRAGVLTQRWAEGPDSAADKILKLMGRHSWAF</sequence>
<dbReference type="EMBL" id="QGAL01000005">
    <property type="protein sequence ID" value="TKK16773.1"/>
    <property type="molecule type" value="Genomic_DNA"/>
</dbReference>
<evidence type="ECO:0008006" key="4">
    <source>
        <dbReference type="Google" id="ProtNLM"/>
    </source>
</evidence>
<reference evidence="2 3" key="1">
    <citation type="journal article" date="2019" name="Sci. Rep.">
        <title>Differences in resource use lead to coexistence of seed-transmitted microbial populations.</title>
        <authorList>
            <person name="Torres-Cortes G."/>
            <person name="Garcia B.J."/>
            <person name="Compant S."/>
            <person name="Rezki S."/>
            <person name="Jones P."/>
            <person name="Preveaux A."/>
            <person name="Briand M."/>
            <person name="Roulet A."/>
            <person name="Bouchez O."/>
            <person name="Jacobson D."/>
            <person name="Barret M."/>
        </authorList>
    </citation>
    <scope>NUCLEOTIDE SEQUENCE [LARGE SCALE GENOMIC DNA]</scope>
    <source>
        <strain evidence="2 3">CFBP13530</strain>
    </source>
</reference>
<organism evidence="2 3">
    <name type="scientific">Enterobacter cancerogenus</name>
    <dbReference type="NCBI Taxonomy" id="69218"/>
    <lineage>
        <taxon>Bacteria</taxon>
        <taxon>Pseudomonadati</taxon>
        <taxon>Pseudomonadota</taxon>
        <taxon>Gammaproteobacteria</taxon>
        <taxon>Enterobacterales</taxon>
        <taxon>Enterobacteriaceae</taxon>
        <taxon>Enterobacter</taxon>
        <taxon>Enterobacter cloacae complex</taxon>
    </lineage>
</organism>
<evidence type="ECO:0000313" key="2">
    <source>
        <dbReference type="EMBL" id="TKK16773.1"/>
    </source>
</evidence>
<gene>
    <name evidence="2" type="ORF">EcCFBP13530_16630</name>
</gene>
<dbReference type="AlphaFoldDB" id="A0AB38P1R6"/>
<keyword evidence="1" id="KW-0812">Transmembrane</keyword>
<evidence type="ECO:0000256" key="1">
    <source>
        <dbReference type="SAM" id="Phobius"/>
    </source>
</evidence>
<feature type="transmembrane region" description="Helical" evidence="1">
    <location>
        <begin position="149"/>
        <end position="168"/>
    </location>
</feature>
<keyword evidence="1" id="KW-1133">Transmembrane helix</keyword>
<proteinExistence type="predicted"/>
<feature type="transmembrane region" description="Helical" evidence="1">
    <location>
        <begin position="124"/>
        <end position="143"/>
    </location>
</feature>
<protein>
    <recommendedName>
        <fullName evidence="4">Inner membrane protein</fullName>
    </recommendedName>
</protein>
<dbReference type="RefSeq" id="WP_137273019.1">
    <property type="nucleotide sequence ID" value="NZ_QGAL01000005.1"/>
</dbReference>
<comment type="caution">
    <text evidence="2">The sequence shown here is derived from an EMBL/GenBank/DDBJ whole genome shotgun (WGS) entry which is preliminary data.</text>
</comment>
<keyword evidence="1" id="KW-0472">Membrane</keyword>
<dbReference type="Proteomes" id="UP000306327">
    <property type="component" value="Unassembled WGS sequence"/>
</dbReference>
<accession>A0AB38P1R6</accession>
<evidence type="ECO:0000313" key="3">
    <source>
        <dbReference type="Proteomes" id="UP000306327"/>
    </source>
</evidence>